<comment type="caution">
    <text evidence="1">The sequence shown here is derived from an EMBL/GenBank/DDBJ whole genome shotgun (WGS) entry which is preliminary data.</text>
</comment>
<proteinExistence type="predicted"/>
<evidence type="ECO:0008006" key="2">
    <source>
        <dbReference type="Google" id="ProtNLM"/>
    </source>
</evidence>
<dbReference type="PANTHER" id="PTHR37850">
    <property type="entry name" value="STRU PROTEIN"/>
    <property type="match status" value="1"/>
</dbReference>
<reference evidence="1" key="1">
    <citation type="journal article" date="2014" name="Front. Microbiol.">
        <title>High frequency of phylogenetically diverse reductive dehalogenase-homologous genes in deep subseafloor sedimentary metagenomes.</title>
        <authorList>
            <person name="Kawai M."/>
            <person name="Futagami T."/>
            <person name="Toyoda A."/>
            <person name="Takaki Y."/>
            <person name="Nishi S."/>
            <person name="Hori S."/>
            <person name="Arai W."/>
            <person name="Tsubouchi T."/>
            <person name="Morono Y."/>
            <person name="Uchiyama I."/>
            <person name="Ito T."/>
            <person name="Fujiyama A."/>
            <person name="Inagaki F."/>
            <person name="Takami H."/>
        </authorList>
    </citation>
    <scope>NUCLEOTIDE SEQUENCE</scope>
    <source>
        <strain evidence="1">Expedition CK06-06</strain>
    </source>
</reference>
<accession>X1G947</accession>
<sequence>MARAVLFHDAAVAPLAGPVCDVITIAKRDLKAGEILDGMGGFTCYGVIENSNVCQAQNMLPIGLSEGCHLKQDIRKDQEITYDDVGLPKDRLCDKLRTEQNQYFGRSKIHKS</sequence>
<protein>
    <recommendedName>
        <fullName evidence="2">SAF domain-containing protein</fullName>
    </recommendedName>
</protein>
<gene>
    <name evidence="1" type="ORF">S03H2_32243</name>
</gene>
<dbReference type="EMBL" id="BARU01019584">
    <property type="protein sequence ID" value="GAH54441.1"/>
    <property type="molecule type" value="Genomic_DNA"/>
</dbReference>
<name>X1G947_9ZZZZ</name>
<evidence type="ECO:0000313" key="1">
    <source>
        <dbReference type="EMBL" id="GAH54441.1"/>
    </source>
</evidence>
<dbReference type="CDD" id="cd11616">
    <property type="entry name" value="SAF_DH_OX_like"/>
    <property type="match status" value="1"/>
</dbReference>
<organism evidence="1">
    <name type="scientific">marine sediment metagenome</name>
    <dbReference type="NCBI Taxonomy" id="412755"/>
    <lineage>
        <taxon>unclassified sequences</taxon>
        <taxon>metagenomes</taxon>
        <taxon>ecological metagenomes</taxon>
    </lineage>
</organism>
<dbReference type="AlphaFoldDB" id="X1G947"/>
<dbReference type="PANTHER" id="PTHR37850:SF1">
    <property type="entry name" value="SAF DOMAIN PROTEIN"/>
    <property type="match status" value="1"/>
</dbReference>